<gene>
    <name evidence="2" type="ORF">E5139_08010</name>
</gene>
<evidence type="ECO:0000256" key="1">
    <source>
        <dbReference type="SAM" id="Phobius"/>
    </source>
</evidence>
<reference evidence="2 3" key="1">
    <citation type="submission" date="2019-04" db="EMBL/GenBank/DDBJ databases">
        <title>Complete genome sequence of Arthrobacter sp. ZXY-2 associated with effective atrazine degradation and salt adaptation.</title>
        <authorList>
            <person name="Zhao X."/>
        </authorList>
    </citation>
    <scope>NUCLEOTIDE SEQUENCE [LARGE SCALE GENOMIC DNA]</scope>
    <source>
        <strain evidence="3">ZP60</strain>
    </source>
</reference>
<dbReference type="Proteomes" id="UP000297053">
    <property type="component" value="Chromosome"/>
</dbReference>
<evidence type="ECO:0000313" key="2">
    <source>
        <dbReference type="EMBL" id="QCD65583.1"/>
    </source>
</evidence>
<dbReference type="RefSeq" id="WP_015761944.1">
    <property type="nucleotide sequence ID" value="NZ_CP039375.1"/>
</dbReference>
<organism evidence="2 3">
    <name type="scientific">Halomicrobium mukohataei</name>
    <dbReference type="NCBI Taxonomy" id="57705"/>
    <lineage>
        <taxon>Archaea</taxon>
        <taxon>Methanobacteriati</taxon>
        <taxon>Methanobacteriota</taxon>
        <taxon>Stenosarchaea group</taxon>
        <taxon>Halobacteria</taxon>
        <taxon>Halobacteriales</taxon>
        <taxon>Haloarculaceae</taxon>
        <taxon>Halomicrobium</taxon>
    </lineage>
</organism>
<keyword evidence="1" id="KW-0812">Transmembrane</keyword>
<name>A0A4D6KIE3_9EURY</name>
<dbReference type="EMBL" id="CP039375">
    <property type="protein sequence ID" value="QCD65583.1"/>
    <property type="molecule type" value="Genomic_DNA"/>
</dbReference>
<feature type="transmembrane region" description="Helical" evidence="1">
    <location>
        <begin position="68"/>
        <end position="90"/>
    </location>
</feature>
<dbReference type="KEGG" id="halz:E5139_08010"/>
<feature type="transmembrane region" description="Helical" evidence="1">
    <location>
        <begin position="35"/>
        <end position="56"/>
    </location>
</feature>
<sequence>MHPSRVVALCFLGVSLLLVAQLGLVSPFTLTLPTVVQLLGAAMLVLGSLYGLVRYEENPIVTEYGPEAYLLIGASLFLFVALALSIALSIGV</sequence>
<reference evidence="2 3" key="2">
    <citation type="submission" date="2019-04" db="EMBL/GenBank/DDBJ databases">
        <authorList>
            <person name="Yang S."/>
            <person name="Wei W."/>
        </authorList>
    </citation>
    <scope>NUCLEOTIDE SEQUENCE [LARGE SCALE GENOMIC DNA]</scope>
    <source>
        <strain evidence="3">ZP60</strain>
    </source>
</reference>
<keyword evidence="1" id="KW-0472">Membrane</keyword>
<accession>A0A4D6KIE3</accession>
<proteinExistence type="predicted"/>
<dbReference type="GeneID" id="42178872"/>
<keyword evidence="1" id="KW-1133">Transmembrane helix</keyword>
<protein>
    <submittedName>
        <fullName evidence="2">Uncharacterized protein</fullName>
    </submittedName>
</protein>
<dbReference type="AlphaFoldDB" id="A0A4D6KIE3"/>
<evidence type="ECO:0000313" key="3">
    <source>
        <dbReference type="Proteomes" id="UP000297053"/>
    </source>
</evidence>